<accession>A0A9E2S848</accession>
<reference evidence="5" key="1">
    <citation type="submission" date="2021-06" db="EMBL/GenBank/DDBJ databases">
        <authorList>
            <person name="Huq M.A."/>
        </authorList>
    </citation>
    <scope>NUCLEOTIDE SEQUENCE</scope>
    <source>
        <strain evidence="5">MAH-26</strain>
    </source>
</reference>
<name>A0A9E2S848_9BACT</name>
<keyword evidence="3" id="KW-0804">Transcription</keyword>
<comment type="caution">
    <text evidence="5">The sequence shown here is derived from an EMBL/GenBank/DDBJ whole genome shotgun (WGS) entry which is preliminary data.</text>
</comment>
<protein>
    <submittedName>
        <fullName evidence="5">AraC family transcriptional regulator</fullName>
    </submittedName>
</protein>
<evidence type="ECO:0000259" key="4">
    <source>
        <dbReference type="PROSITE" id="PS01124"/>
    </source>
</evidence>
<feature type="domain" description="HTH araC/xylS-type" evidence="4">
    <location>
        <begin position="202"/>
        <end position="300"/>
    </location>
</feature>
<keyword evidence="1" id="KW-0805">Transcription regulation</keyword>
<keyword evidence="6" id="KW-1185">Reference proteome</keyword>
<keyword evidence="2" id="KW-0238">DNA-binding</keyword>
<dbReference type="GO" id="GO:0043565">
    <property type="term" value="F:sequence-specific DNA binding"/>
    <property type="evidence" value="ECO:0007669"/>
    <property type="project" value="InterPro"/>
</dbReference>
<dbReference type="SMART" id="SM00342">
    <property type="entry name" value="HTH_ARAC"/>
    <property type="match status" value="1"/>
</dbReference>
<dbReference type="GO" id="GO:0003700">
    <property type="term" value="F:DNA-binding transcription factor activity"/>
    <property type="evidence" value="ECO:0007669"/>
    <property type="project" value="InterPro"/>
</dbReference>
<dbReference type="InterPro" id="IPR018062">
    <property type="entry name" value="HTH_AraC-typ_CS"/>
</dbReference>
<proteinExistence type="predicted"/>
<evidence type="ECO:0000313" key="6">
    <source>
        <dbReference type="Proteomes" id="UP000812270"/>
    </source>
</evidence>
<dbReference type="InterPro" id="IPR018060">
    <property type="entry name" value="HTH_AraC"/>
</dbReference>
<dbReference type="Proteomes" id="UP000812270">
    <property type="component" value="Unassembled WGS sequence"/>
</dbReference>
<dbReference type="EMBL" id="JAHSPG010000006">
    <property type="protein sequence ID" value="MBV4357641.1"/>
    <property type="molecule type" value="Genomic_DNA"/>
</dbReference>
<dbReference type="RefSeq" id="WP_217791292.1">
    <property type="nucleotide sequence ID" value="NZ_JAHSPG010000006.1"/>
</dbReference>
<dbReference type="CDD" id="cd06986">
    <property type="entry name" value="cupin_MmsR-like_N"/>
    <property type="match status" value="1"/>
</dbReference>
<dbReference type="InterPro" id="IPR003313">
    <property type="entry name" value="AraC-bd"/>
</dbReference>
<evidence type="ECO:0000256" key="1">
    <source>
        <dbReference type="ARBA" id="ARBA00023015"/>
    </source>
</evidence>
<dbReference type="AlphaFoldDB" id="A0A9E2S848"/>
<organism evidence="5 6">
    <name type="scientific">Pinibacter aurantiacus</name>
    <dbReference type="NCBI Taxonomy" id="2851599"/>
    <lineage>
        <taxon>Bacteria</taxon>
        <taxon>Pseudomonadati</taxon>
        <taxon>Bacteroidota</taxon>
        <taxon>Chitinophagia</taxon>
        <taxon>Chitinophagales</taxon>
        <taxon>Chitinophagaceae</taxon>
        <taxon>Pinibacter</taxon>
    </lineage>
</organism>
<sequence length="303" mass="35734">MQEQTNKRGSHKNIWYGQGRQRIEIPKPLVKSHIQSNMWLKQLYLCSLGYYPQAEGHYTYRKKGLPENFLFYCVDGNGFYKIEDKQYEVGPNEFFILPQNVEHSYGSLEKNPWSIYWIHFGGELLPHFNSLRTVQEHYKPAYIKSNDEIFTQFNKMYKTLELGYSTDNLLFANMCLPHFLTLFVYAAKHSIANTKEKNDCVDNAILYMREHIHENISLPDLSASYDYSTSRFSDIFKQKTGYSPIDYFIQMKMQKACQQLDLTDLSIKEVASQMGFDDPYYFSRRFSKVIGMPPTKYRSVKKD</sequence>
<evidence type="ECO:0000256" key="3">
    <source>
        <dbReference type="ARBA" id="ARBA00023163"/>
    </source>
</evidence>
<dbReference type="PANTHER" id="PTHR43280">
    <property type="entry name" value="ARAC-FAMILY TRANSCRIPTIONAL REGULATOR"/>
    <property type="match status" value="1"/>
</dbReference>
<dbReference type="PROSITE" id="PS00041">
    <property type="entry name" value="HTH_ARAC_FAMILY_1"/>
    <property type="match status" value="1"/>
</dbReference>
<gene>
    <name evidence="5" type="ORF">KTO63_10810</name>
</gene>
<evidence type="ECO:0000256" key="2">
    <source>
        <dbReference type="ARBA" id="ARBA00023125"/>
    </source>
</evidence>
<dbReference type="Pfam" id="PF12833">
    <property type="entry name" value="HTH_18"/>
    <property type="match status" value="1"/>
</dbReference>
<dbReference type="PROSITE" id="PS01124">
    <property type="entry name" value="HTH_ARAC_FAMILY_2"/>
    <property type="match status" value="1"/>
</dbReference>
<dbReference type="Pfam" id="PF02311">
    <property type="entry name" value="AraC_binding"/>
    <property type="match status" value="1"/>
</dbReference>
<dbReference type="PANTHER" id="PTHR43280:SF30">
    <property type="entry name" value="MMSAB OPERON REGULATORY PROTEIN"/>
    <property type="match status" value="1"/>
</dbReference>
<evidence type="ECO:0000313" key="5">
    <source>
        <dbReference type="EMBL" id="MBV4357641.1"/>
    </source>
</evidence>